<keyword evidence="3" id="KW-1185">Reference proteome</keyword>
<dbReference type="RefSeq" id="WP_320313121.1">
    <property type="nucleotide sequence ID" value="NZ_JAVIKH010000004.1"/>
</dbReference>
<feature type="transmembrane region" description="Helical" evidence="1">
    <location>
        <begin position="7"/>
        <end position="27"/>
    </location>
</feature>
<feature type="transmembrane region" description="Helical" evidence="1">
    <location>
        <begin position="39"/>
        <end position="61"/>
    </location>
</feature>
<organism evidence="2 3">
    <name type="scientific">Candidatus Cetobacterium colombiensis</name>
    <dbReference type="NCBI Taxonomy" id="3073100"/>
    <lineage>
        <taxon>Bacteria</taxon>
        <taxon>Fusobacteriati</taxon>
        <taxon>Fusobacteriota</taxon>
        <taxon>Fusobacteriia</taxon>
        <taxon>Fusobacteriales</taxon>
        <taxon>Fusobacteriaceae</taxon>
        <taxon>Cetobacterium</taxon>
    </lineage>
</organism>
<protein>
    <submittedName>
        <fullName evidence="2">Alkaline shock response membrane anchor protein AmaP</fullName>
    </submittedName>
</protein>
<proteinExistence type="predicted"/>
<sequence length="169" mass="19393">MIKKIIFFLAWIGIFTMSILGIGYITMPQYFSTIDTSSLIFKAVVFNLCLVYVCISILKLLSNFSKEKDYVIKNEHGSVHISTDTVKNLIKEILSRDSDIKGLKIDCGSKRNKYYVKLNLDMVSNNNLSNKTVDIQNLVKNNLEQKLDLKVDYIEVKISRLSIRKDSIE</sequence>
<evidence type="ECO:0000256" key="1">
    <source>
        <dbReference type="SAM" id="Phobius"/>
    </source>
</evidence>
<keyword evidence="1" id="KW-1133">Transmembrane helix</keyword>
<dbReference type="EMBL" id="JAVIKH010000004">
    <property type="protein sequence ID" value="MDX8335714.1"/>
    <property type="molecule type" value="Genomic_DNA"/>
</dbReference>
<dbReference type="Proteomes" id="UP001279681">
    <property type="component" value="Unassembled WGS sequence"/>
</dbReference>
<dbReference type="NCBIfam" id="NF033218">
    <property type="entry name" value="anchor_AmaP"/>
    <property type="match status" value="1"/>
</dbReference>
<name>A0ABU4W885_9FUSO</name>
<evidence type="ECO:0000313" key="3">
    <source>
        <dbReference type="Proteomes" id="UP001279681"/>
    </source>
</evidence>
<keyword evidence="1" id="KW-0812">Transmembrane</keyword>
<comment type="caution">
    <text evidence="2">The sequence shown here is derived from an EMBL/GenBank/DDBJ whole genome shotgun (WGS) entry which is preliminary data.</text>
</comment>
<gene>
    <name evidence="2" type="primary">amaP</name>
    <name evidence="2" type="ORF">RFV38_04210</name>
</gene>
<reference evidence="3" key="1">
    <citation type="submission" date="2023-07" db="EMBL/GenBank/DDBJ databases">
        <authorList>
            <person name="Colorado M.A."/>
            <person name="Villamil L.M."/>
            <person name="Melo J.F."/>
            <person name="Rodriguez J.A."/>
            <person name="Ruiz R.Y."/>
        </authorList>
    </citation>
    <scope>NUCLEOTIDE SEQUENCE [LARGE SCALE GENOMIC DNA]</scope>
    <source>
        <strain evidence="3">C33</strain>
    </source>
</reference>
<keyword evidence="1" id="KW-0472">Membrane</keyword>
<accession>A0ABU4W885</accession>
<evidence type="ECO:0000313" key="2">
    <source>
        <dbReference type="EMBL" id="MDX8335714.1"/>
    </source>
</evidence>